<evidence type="ECO:0000313" key="1">
    <source>
        <dbReference type="EMBL" id="ORC34653.1"/>
    </source>
</evidence>
<keyword evidence="2" id="KW-1185">Reference proteome</keyword>
<dbReference type="AlphaFoldDB" id="A0A1Y1RWQ4"/>
<name>A0A1Y1RWQ4_9SPIO</name>
<dbReference type="Proteomes" id="UP000192343">
    <property type="component" value="Unassembled WGS sequence"/>
</dbReference>
<reference evidence="1 2" key="1">
    <citation type="submission" date="2017-03" db="EMBL/GenBank/DDBJ databases">
        <title>Draft Genome sequence of Marispirochaeta sp. strain JC444.</title>
        <authorList>
            <person name="Shivani Y."/>
            <person name="Subhash Y."/>
            <person name="Sasikala C."/>
            <person name="Ramana C."/>
        </authorList>
    </citation>
    <scope>NUCLEOTIDE SEQUENCE [LARGE SCALE GENOMIC DNA]</scope>
    <source>
        <strain evidence="1 2">JC444</strain>
    </source>
</reference>
<gene>
    <name evidence="1" type="ORF">B4O97_11950</name>
</gene>
<protein>
    <recommendedName>
        <fullName evidence="3">Thymidylate kinase-like domain-containing protein</fullName>
    </recommendedName>
</protein>
<evidence type="ECO:0008006" key="3">
    <source>
        <dbReference type="Google" id="ProtNLM"/>
    </source>
</evidence>
<sequence length="227" mass="24926">MIIELIGLPGCGKSHISVLLAERLRNAGIPALEPSRRIGHGRPLPRLAAKSACALAFLLLHPINTIRTVLAVAHTRQTSLNNLAKSLFNLLFVRGLFVLFPQKNRVLLLDQGLVQGCASVHFSASRPLAQGFLASLPVPKLVLHIRADRETVIRRLGKRVTGAGSRVEENPAEQLSRYAEALESLTDRPPLEAARIIEMRNNGDSKTLDKDLDAVVEKIVQMYKSSR</sequence>
<dbReference type="RefSeq" id="WP_083051099.1">
    <property type="nucleotide sequence ID" value="NZ_MWQY01000012.1"/>
</dbReference>
<dbReference type="OrthoDB" id="9800332at2"/>
<dbReference type="Gene3D" id="3.40.50.300">
    <property type="entry name" value="P-loop containing nucleotide triphosphate hydrolases"/>
    <property type="match status" value="1"/>
</dbReference>
<dbReference type="InterPro" id="IPR027417">
    <property type="entry name" value="P-loop_NTPase"/>
</dbReference>
<dbReference type="SUPFAM" id="SSF52540">
    <property type="entry name" value="P-loop containing nucleoside triphosphate hydrolases"/>
    <property type="match status" value="1"/>
</dbReference>
<evidence type="ECO:0000313" key="2">
    <source>
        <dbReference type="Proteomes" id="UP000192343"/>
    </source>
</evidence>
<organism evidence="1 2">
    <name type="scientific">Marispirochaeta aestuarii</name>
    <dbReference type="NCBI Taxonomy" id="1963862"/>
    <lineage>
        <taxon>Bacteria</taxon>
        <taxon>Pseudomonadati</taxon>
        <taxon>Spirochaetota</taxon>
        <taxon>Spirochaetia</taxon>
        <taxon>Spirochaetales</taxon>
        <taxon>Spirochaetaceae</taxon>
        <taxon>Marispirochaeta</taxon>
    </lineage>
</organism>
<proteinExistence type="predicted"/>
<dbReference type="EMBL" id="MWQY01000012">
    <property type="protein sequence ID" value="ORC34653.1"/>
    <property type="molecule type" value="Genomic_DNA"/>
</dbReference>
<accession>A0A1Y1RWQ4</accession>
<comment type="caution">
    <text evidence="1">The sequence shown here is derived from an EMBL/GenBank/DDBJ whole genome shotgun (WGS) entry which is preliminary data.</text>
</comment>